<dbReference type="PIRSF" id="PIRSF000428">
    <property type="entry name" value="P_Ac_trans"/>
    <property type="match status" value="1"/>
</dbReference>
<dbReference type="Gene3D" id="3.40.50.10950">
    <property type="match status" value="1"/>
</dbReference>
<evidence type="ECO:0000256" key="1">
    <source>
        <dbReference type="ARBA" id="ARBA00000705"/>
    </source>
</evidence>
<dbReference type="Proteomes" id="UP000461768">
    <property type="component" value="Unassembled WGS sequence"/>
</dbReference>
<evidence type="ECO:0000256" key="3">
    <source>
        <dbReference type="ARBA" id="ARBA00022679"/>
    </source>
</evidence>
<evidence type="ECO:0000313" key="6">
    <source>
        <dbReference type="EMBL" id="KAB1438435.1"/>
    </source>
</evidence>
<evidence type="ECO:0000256" key="2">
    <source>
        <dbReference type="ARBA" id="ARBA00005656"/>
    </source>
</evidence>
<keyword evidence="4" id="KW-0012">Acyltransferase</keyword>
<keyword evidence="7" id="KW-1185">Reference proteome</keyword>
<dbReference type="InterPro" id="IPR042112">
    <property type="entry name" value="P_AcTrfase_dom2"/>
</dbReference>
<evidence type="ECO:0000259" key="5">
    <source>
        <dbReference type="Pfam" id="PF01515"/>
    </source>
</evidence>
<dbReference type="EMBL" id="WAGX01000005">
    <property type="protein sequence ID" value="KAB1438435.1"/>
    <property type="molecule type" value="Genomic_DNA"/>
</dbReference>
<comment type="caution">
    <text evidence="6">The sequence shown here is derived from an EMBL/GenBank/DDBJ whole genome shotgun (WGS) entry which is preliminary data.</text>
</comment>
<dbReference type="SUPFAM" id="SSF53659">
    <property type="entry name" value="Isocitrate/Isopropylmalate dehydrogenase-like"/>
    <property type="match status" value="1"/>
</dbReference>
<comment type="similarity">
    <text evidence="2">Belongs to the phosphate acetyltransferase and butyryltransferase family.</text>
</comment>
<comment type="catalytic activity">
    <reaction evidence="1">
        <text>acetyl-CoA + phosphate = acetyl phosphate + CoA</text>
        <dbReference type="Rhea" id="RHEA:19521"/>
        <dbReference type="ChEBI" id="CHEBI:22191"/>
        <dbReference type="ChEBI" id="CHEBI:43474"/>
        <dbReference type="ChEBI" id="CHEBI:57287"/>
        <dbReference type="ChEBI" id="CHEBI:57288"/>
        <dbReference type="EC" id="2.3.1.8"/>
    </reaction>
</comment>
<keyword evidence="3 6" id="KW-0808">Transferase</keyword>
<dbReference type="AlphaFoldDB" id="A0A7V7UC43"/>
<evidence type="ECO:0000313" key="7">
    <source>
        <dbReference type="Proteomes" id="UP000461768"/>
    </source>
</evidence>
<dbReference type="PANTHER" id="PTHR43356:SF3">
    <property type="entry name" value="PHOSPHATE ACETYLTRANSFERASE"/>
    <property type="match status" value="1"/>
</dbReference>
<dbReference type="GO" id="GO:0008959">
    <property type="term" value="F:phosphate acetyltransferase activity"/>
    <property type="evidence" value="ECO:0007669"/>
    <property type="project" value="UniProtKB-EC"/>
</dbReference>
<reference evidence="6 7" key="1">
    <citation type="submission" date="2019-09" db="EMBL/GenBank/DDBJ databases">
        <authorList>
            <person name="Valk L.C."/>
        </authorList>
    </citation>
    <scope>NUCLEOTIDE SEQUENCE [LARGE SCALE GENOMIC DNA]</scope>
    <source>
        <strain evidence="6">GalUA</strain>
    </source>
</reference>
<proteinExistence type="inferred from homology"/>
<dbReference type="RefSeq" id="WP_151145861.1">
    <property type="nucleotide sequence ID" value="NZ_WAGX01000005.1"/>
</dbReference>
<dbReference type="OrthoDB" id="9805787at2"/>
<evidence type="ECO:0000256" key="4">
    <source>
        <dbReference type="ARBA" id="ARBA00023315"/>
    </source>
</evidence>
<reference evidence="6 7" key="2">
    <citation type="submission" date="2020-02" db="EMBL/GenBank/DDBJ databases">
        <title>Candidatus Galacturonibacter soehngenii shows hetero-acetogenic catabolism of galacturonic acid but lacks a canonical carbon monoxide dehydrogenase/acetyl-CoA synthase complex.</title>
        <authorList>
            <person name="Diender M."/>
            <person name="Stouten G.R."/>
            <person name="Petersen J.F."/>
            <person name="Nielsen P.H."/>
            <person name="Dueholm M.S."/>
            <person name="Pronk J.T."/>
            <person name="Van Loosdrecht M.C.M."/>
        </authorList>
    </citation>
    <scope>NUCLEOTIDE SEQUENCE [LARGE SCALE GENOMIC DNA]</scope>
    <source>
        <strain evidence="6">GalUA</strain>
    </source>
</reference>
<gene>
    <name evidence="6" type="ORF">F7O84_12900</name>
</gene>
<dbReference type="InterPro" id="IPR050500">
    <property type="entry name" value="Phos_Acetyltrans/Butyryltrans"/>
</dbReference>
<dbReference type="InterPro" id="IPR042113">
    <property type="entry name" value="P_AcTrfase_dom1"/>
</dbReference>
<dbReference type="Gene3D" id="3.40.50.10750">
    <property type="entry name" value="Isocitrate/Isopropylmalate dehydrogenase-like"/>
    <property type="match status" value="1"/>
</dbReference>
<dbReference type="PANTHER" id="PTHR43356">
    <property type="entry name" value="PHOSPHATE ACETYLTRANSFERASE"/>
    <property type="match status" value="1"/>
</dbReference>
<dbReference type="Pfam" id="PF01515">
    <property type="entry name" value="PTA_PTB"/>
    <property type="match status" value="1"/>
</dbReference>
<sequence>MNIMDYIYEKARSRQVTVAFSEIEEEKILLAAKEAMEKGICKPLLVGAKSTILESASKYNIDISGLLIWNCEEEDKVEELIKEYVLKNPIYSEKSMKRKAKDSLYVALMLEAIDQVDATFAGLSHTTGDVIMAGQMVVGLQEGVTTVSSVGIANIPGYKGSEGELLVIGDSAVCANPSAQDLAGIAISACDTTSTLLGWEPRCALVSFSTTGSAEHELIDKVRNAKEIANQLRPDLKIDGEFQLDAAICPMVAAKKVTRESGVAGKANIIIWPDLNVGNIGVKLLQQFAHADAYGPVLQGFKKVVCDCSRSAPVSELVGNIAISAVRAQGGKSNEGI</sequence>
<dbReference type="InterPro" id="IPR002505">
    <property type="entry name" value="PTA_PTB"/>
</dbReference>
<organism evidence="6 7">
    <name type="scientific">Candidatus Galacturonatibacter soehngenii</name>
    <dbReference type="NCBI Taxonomy" id="2307010"/>
    <lineage>
        <taxon>Bacteria</taxon>
        <taxon>Bacillati</taxon>
        <taxon>Bacillota</taxon>
        <taxon>Clostridia</taxon>
        <taxon>Lachnospirales</taxon>
        <taxon>Lachnospiraceae</taxon>
        <taxon>Candidatus Galacturonatibacter</taxon>
    </lineage>
</organism>
<name>A0A7V7UC43_9FIRM</name>
<feature type="domain" description="Phosphate acetyl/butaryl transferase" evidence="5">
    <location>
        <begin position="3"/>
        <end position="325"/>
    </location>
</feature>
<protein>
    <submittedName>
        <fullName evidence="6">Phosphate acetyltransferase</fullName>
    </submittedName>
</protein>
<dbReference type="InterPro" id="IPR012147">
    <property type="entry name" value="P_Ac_Bu_trans"/>
</dbReference>
<accession>A0A7V7UC43</accession>